<gene>
    <name evidence="2" type="ORF">CRG98_007514</name>
</gene>
<protein>
    <submittedName>
        <fullName evidence="2">Uncharacterized protein</fullName>
    </submittedName>
</protein>
<keyword evidence="3" id="KW-1185">Reference proteome</keyword>
<evidence type="ECO:0000313" key="3">
    <source>
        <dbReference type="Proteomes" id="UP000233551"/>
    </source>
</evidence>
<comment type="caution">
    <text evidence="2">The sequence shown here is derived from an EMBL/GenBank/DDBJ whole genome shotgun (WGS) entry which is preliminary data.</text>
</comment>
<dbReference type="EMBL" id="PGOL01000340">
    <property type="protein sequence ID" value="PKI72127.1"/>
    <property type="molecule type" value="Genomic_DNA"/>
</dbReference>
<accession>A0A2I0KUG9</accession>
<evidence type="ECO:0000256" key="1">
    <source>
        <dbReference type="SAM" id="MobiDB-lite"/>
    </source>
</evidence>
<proteinExistence type="predicted"/>
<sequence length="601" mass="64159">MRRSWEKPRERRYWDAHGKPPIVCGETVEVPASVILYYLMTGGGKTESPPIPILLYFDEAVDPLCKDYVKGVEGDVLVFPNANIRDSCLLVDRVIFFTVDSDELVLDKEFEFLMQRRRDSAGGVNPGPPEQKAKGVGDIEGLEDGANVESGAVVDHDPTDYVVVALANNVQCPRMPVTLGGKLILDEGNLIGEDGVYSLLNPILGRSPSGLVRARSEMWADNYNFRRDIFDNKWDRGFLYVLLPNGAYTDNVEWWVLSSTHDQEGGGSVAKSTLMELTVDALVLHCWVKVGTERLRPNLAACEKLPIYVGRSSRQGCKVLALAWLGGTALPNLLSWSPLRRLRRSQSRGSALLGLSRGVLLRGWRLNNSRQRRVLGLLDLVGLLLDAYIELFPGLDQLGKRGGVRQKVKVIHTLERRMKQLDLLFLTNQRVVLRCLSSPLRCVCLEVRAGAWELVIGETIGCGIVETGGGTGMDSDGGACIADSTDRKATCSRGTAIGAGGRGSLTGWIAGACVIAGAGASSLSEAKVGGTPGTAIRADSLVLDDDARAASGGACSKDAPESAGSSPENVSGGKCIDGAPKYAIGTLAGVGGGGGARVVGG</sequence>
<name>A0A2I0KUG9_PUNGR</name>
<feature type="region of interest" description="Disordered" evidence="1">
    <location>
        <begin position="552"/>
        <end position="571"/>
    </location>
</feature>
<reference evidence="2 3" key="1">
    <citation type="submission" date="2017-11" db="EMBL/GenBank/DDBJ databases">
        <title>De-novo sequencing of pomegranate (Punica granatum L.) genome.</title>
        <authorList>
            <person name="Akparov Z."/>
            <person name="Amiraslanov A."/>
            <person name="Hajiyeva S."/>
            <person name="Abbasov M."/>
            <person name="Kaur K."/>
            <person name="Hamwieh A."/>
            <person name="Solovyev V."/>
            <person name="Salamov A."/>
            <person name="Braich B."/>
            <person name="Kosarev P."/>
            <person name="Mahmoud A."/>
            <person name="Hajiyev E."/>
            <person name="Babayeva S."/>
            <person name="Izzatullayeva V."/>
            <person name="Mammadov A."/>
            <person name="Mammadov A."/>
            <person name="Sharifova S."/>
            <person name="Ojaghi J."/>
            <person name="Eynullazada K."/>
            <person name="Bayramov B."/>
            <person name="Abdulazimova A."/>
            <person name="Shahmuradov I."/>
        </authorList>
    </citation>
    <scope>NUCLEOTIDE SEQUENCE [LARGE SCALE GENOMIC DNA]</scope>
    <source>
        <strain evidence="3">cv. AG2017</strain>
        <tissue evidence="2">Leaf</tissue>
    </source>
</reference>
<dbReference type="Proteomes" id="UP000233551">
    <property type="component" value="Unassembled WGS sequence"/>
</dbReference>
<evidence type="ECO:0000313" key="2">
    <source>
        <dbReference type="EMBL" id="PKI72127.1"/>
    </source>
</evidence>
<dbReference type="AlphaFoldDB" id="A0A2I0KUG9"/>
<organism evidence="2 3">
    <name type="scientific">Punica granatum</name>
    <name type="common">Pomegranate</name>
    <dbReference type="NCBI Taxonomy" id="22663"/>
    <lineage>
        <taxon>Eukaryota</taxon>
        <taxon>Viridiplantae</taxon>
        <taxon>Streptophyta</taxon>
        <taxon>Embryophyta</taxon>
        <taxon>Tracheophyta</taxon>
        <taxon>Spermatophyta</taxon>
        <taxon>Magnoliopsida</taxon>
        <taxon>eudicotyledons</taxon>
        <taxon>Gunneridae</taxon>
        <taxon>Pentapetalae</taxon>
        <taxon>rosids</taxon>
        <taxon>malvids</taxon>
        <taxon>Myrtales</taxon>
        <taxon>Lythraceae</taxon>
        <taxon>Punica</taxon>
    </lineage>
</organism>